<dbReference type="Proteomes" id="UP000704712">
    <property type="component" value="Unassembled WGS sequence"/>
</dbReference>
<evidence type="ECO:0000313" key="2">
    <source>
        <dbReference type="EMBL" id="KAF4032733.1"/>
    </source>
</evidence>
<dbReference type="EMBL" id="WSZM01000467">
    <property type="protein sequence ID" value="KAF4032733.1"/>
    <property type="molecule type" value="Genomic_DNA"/>
</dbReference>
<evidence type="ECO:0000313" key="3">
    <source>
        <dbReference type="EMBL" id="KAF4142840.1"/>
    </source>
</evidence>
<evidence type="ECO:0000256" key="1">
    <source>
        <dbReference type="SAM" id="MobiDB-lite"/>
    </source>
</evidence>
<name>A0A833W7M7_PHYIN</name>
<gene>
    <name evidence="2" type="ORF">GN244_ATG15379</name>
    <name evidence="3" type="ORF">GN958_ATG07977</name>
</gene>
<protein>
    <submittedName>
        <fullName evidence="2">Uncharacterized protein</fullName>
    </submittedName>
</protein>
<dbReference type="EMBL" id="JAACNO010001139">
    <property type="protein sequence ID" value="KAF4142840.1"/>
    <property type="molecule type" value="Genomic_DNA"/>
</dbReference>
<comment type="caution">
    <text evidence="2">The sequence shown here is derived from an EMBL/GenBank/DDBJ whole genome shotgun (WGS) entry which is preliminary data.</text>
</comment>
<reference evidence="2" key="1">
    <citation type="submission" date="2020-04" db="EMBL/GenBank/DDBJ databases">
        <title>Hybrid Assembly of Korean Phytophthora infestans isolates.</title>
        <authorList>
            <person name="Prokchorchik M."/>
            <person name="Lee Y."/>
            <person name="Seo J."/>
            <person name="Cho J.-H."/>
            <person name="Park Y.-E."/>
            <person name="Jang D.-C."/>
            <person name="Im J.-S."/>
            <person name="Choi J.-G."/>
            <person name="Park H.-J."/>
            <person name="Lee G.-B."/>
            <person name="Lee Y.-G."/>
            <person name="Hong S.-Y."/>
            <person name="Cho K."/>
            <person name="Sohn K.H."/>
        </authorList>
    </citation>
    <scope>NUCLEOTIDE SEQUENCE</scope>
    <source>
        <strain evidence="2">KR_1_A1</strain>
        <strain evidence="3">KR_2_A2</strain>
    </source>
</reference>
<sequence>MAEASRVQFTASGRSNCFLVYKVSDSNEADIVEEYRSVFGENAQSEVADTSSAQESSSRANSLFLALTSGVESNNTHTDHTSNSDDEEEGDRLMENLDDTYDEDVEELRQYYSKVLVCAHLIAAERKYSPYTYRRDPLEKLKKTYYGESPNKEELLKTTPTKTKIQKSNCTTFPSSFEGQKEEVDSATFSCVTIQYARQY</sequence>
<feature type="region of interest" description="Disordered" evidence="1">
    <location>
        <begin position="69"/>
        <end position="90"/>
    </location>
</feature>
<proteinExistence type="predicted"/>
<accession>A0A833W7M7</accession>
<dbReference type="AlphaFoldDB" id="A0A833W7M7"/>
<keyword evidence="4" id="KW-1185">Reference proteome</keyword>
<evidence type="ECO:0000313" key="4">
    <source>
        <dbReference type="Proteomes" id="UP000602510"/>
    </source>
</evidence>
<organism evidence="2 4">
    <name type="scientific">Phytophthora infestans</name>
    <name type="common">Potato late blight agent</name>
    <name type="synonym">Botrytis infestans</name>
    <dbReference type="NCBI Taxonomy" id="4787"/>
    <lineage>
        <taxon>Eukaryota</taxon>
        <taxon>Sar</taxon>
        <taxon>Stramenopiles</taxon>
        <taxon>Oomycota</taxon>
        <taxon>Peronosporomycetes</taxon>
        <taxon>Peronosporales</taxon>
        <taxon>Peronosporaceae</taxon>
        <taxon>Phytophthora</taxon>
    </lineage>
</organism>
<dbReference type="Proteomes" id="UP000602510">
    <property type="component" value="Unassembled WGS sequence"/>
</dbReference>